<dbReference type="EMBL" id="CM056744">
    <property type="protein sequence ID" value="KAJ8664434.1"/>
    <property type="molecule type" value="Genomic_DNA"/>
</dbReference>
<reference evidence="1" key="1">
    <citation type="submission" date="2023-04" db="EMBL/GenBank/DDBJ databases">
        <title>A chromosome-level genome assembly of the parasitoid wasp Eretmocerus hayati.</title>
        <authorList>
            <person name="Zhong Y."/>
            <person name="Liu S."/>
            <person name="Liu Y."/>
        </authorList>
    </citation>
    <scope>NUCLEOTIDE SEQUENCE</scope>
    <source>
        <strain evidence="1">ZJU_SS_LIU_2023</strain>
    </source>
</reference>
<comment type="caution">
    <text evidence="1">The sequence shown here is derived from an EMBL/GenBank/DDBJ whole genome shotgun (WGS) entry which is preliminary data.</text>
</comment>
<keyword evidence="2" id="KW-1185">Reference proteome</keyword>
<organism evidence="1 2">
    <name type="scientific">Eretmocerus hayati</name>
    <dbReference type="NCBI Taxonomy" id="131215"/>
    <lineage>
        <taxon>Eukaryota</taxon>
        <taxon>Metazoa</taxon>
        <taxon>Ecdysozoa</taxon>
        <taxon>Arthropoda</taxon>
        <taxon>Hexapoda</taxon>
        <taxon>Insecta</taxon>
        <taxon>Pterygota</taxon>
        <taxon>Neoptera</taxon>
        <taxon>Endopterygota</taxon>
        <taxon>Hymenoptera</taxon>
        <taxon>Apocrita</taxon>
        <taxon>Proctotrupomorpha</taxon>
        <taxon>Chalcidoidea</taxon>
        <taxon>Aphelinidae</taxon>
        <taxon>Aphelininae</taxon>
        <taxon>Eretmocerus</taxon>
    </lineage>
</organism>
<dbReference type="Proteomes" id="UP001239111">
    <property type="component" value="Chromosome 4"/>
</dbReference>
<gene>
    <name evidence="1" type="ORF">QAD02_006096</name>
</gene>
<evidence type="ECO:0000313" key="1">
    <source>
        <dbReference type="EMBL" id="KAJ8664434.1"/>
    </source>
</evidence>
<protein>
    <submittedName>
        <fullName evidence="1">Uncharacterized protein</fullName>
    </submittedName>
</protein>
<proteinExistence type="predicted"/>
<accession>A0ACC2N020</accession>
<sequence length="1011" mass="95567">MEVFEVSTGAFVGAYGENTAGNAAGTVDVVDEFDVVTPGDGSPDGIVAGDVICGIADVGVFTGLAVVLFVDVGGRAGGNAGGTVDVVAGSDVVTLGDGSPDGIVAGNVICEIAGVGVFTGLAVVLLVDVGGRADGNAGGTVDVVAGSDVVTPGNGSPDGIVAGNVICGIAGVGVFTGLAVVLLVDVGSPADGNAGGTVDVVAGSDVVTPGNGSPDGIVAGNVICGIAGVGVFTGLAVVLLVDVGGRAGGNAGGTVDVVDEFDVVTPGDGSPDGIVAGNVICGIAGVEVFTGLAVVLLVDVGSPADGNAGGTVDVVAGSDVVTLGDGSPDGIVAGNVICGIAGVGVFTGLAVVLLVDVGGRAGGNAGGTVDVVDEFDVVTPGDGSPDGIVAGNVICGIAGVEVFTGLAVVLLVDVGSPADGNAGGTVDVVAGSDVVTPGNGSPYGIVAGNVICGIAGVGVFTGLAVVLLVDVGSPADGNAGGTVDVVAGSDVVTPGNGSPDGIVAGNVICGIAGVGVFTGLAVVLLVDVGGRAGGNAGGTVDVVDEFDVVTPGDGSPDGIVAGNVICGIAGVEVFTGLAVVLLVDVGSPADGNAGGTVDVVAGSDVVTPGNGSPYGIVAGNVICGIAGVGVFTGLAVVLLVDVGSPADGNAGGTVDVVAGSDVVTPGNGSPDGIVAGNVICGIAGVGVFTGLAVVLLVDVGGRAGGNAGGTVDVVDEFDVVTPGDGSPDGIVAGNVICGIAGVEVFTGLAVVLLVDVGSPADGNAGGTVDVVAGSDVVIPGNGSPDGIVAGNVICGIAGVGVFTGLAVVLLVDVGSPADGNAGGTVDVVAGSDVVTPGNGSPDGIVAGNVICGIAGVGVFMGLAVVLLNDIEGSADGNAAGTVTEFEVVTPVGVVTRVDDTIVGVVVEDVTPVITVVETLEGSIIVVDDIGGRTGSDGDGTNGPDGYSSFHSLSYIFKISFVTLPFFLCVVSTSLNFRFKFFTFSSTVLSFESILFCTLLMLDDRFVDSVLI</sequence>
<evidence type="ECO:0000313" key="2">
    <source>
        <dbReference type="Proteomes" id="UP001239111"/>
    </source>
</evidence>
<name>A0ACC2N020_9HYME</name>